<feature type="transmembrane region" description="Helical" evidence="6">
    <location>
        <begin position="335"/>
        <end position="358"/>
    </location>
</feature>
<feature type="transmembrane region" description="Helical" evidence="6">
    <location>
        <begin position="216"/>
        <end position="237"/>
    </location>
</feature>
<dbReference type="GO" id="GO:0022857">
    <property type="term" value="F:transmembrane transporter activity"/>
    <property type="evidence" value="ECO:0007669"/>
    <property type="project" value="InterPro"/>
</dbReference>
<evidence type="ECO:0000256" key="5">
    <source>
        <dbReference type="ARBA" id="ARBA00023136"/>
    </source>
</evidence>
<sequence length="400" mass="44310">MIQTNKKLNTFTLSGLIIGPILGSGVILLPPLLYNMIGTYSLIIWAVILSLGFIFALVFGKLAIIYPGDGGVSLATKEALGKKYQLLTSFYLICAVFFGPVAVLLIAAQFIKPFFPNESIVNLGFYVYIITYILLLLKIDFIGKLMLFVSSAITLIFFISSINILLNTTNFTFVIPSLELSQIGYSFILAFWAIVGWEVIGNYSNEVKETKTLTNAVIFSAIIVSTVYILMCLSISFGDFPNKTSEKFKLLWLIEPLFKSYSNVIISSISLVLCVGTLILFVGGVARLISSLKLTTYTSKHLANNTPIGALNLLSMIYIMTLVFVYFNILTLDNLVAFADGFFIANAIIGLITAIVLFEKGFLKYCSVLLALIFFIILLFSNIFILLTIIALFIFTYLKK</sequence>
<feature type="transmembrane region" description="Helical" evidence="6">
    <location>
        <begin position="40"/>
        <end position="65"/>
    </location>
</feature>
<dbReference type="InterPro" id="IPR002293">
    <property type="entry name" value="AA/rel_permease1"/>
</dbReference>
<feature type="transmembrane region" description="Helical" evidence="6">
    <location>
        <begin position="120"/>
        <end position="138"/>
    </location>
</feature>
<dbReference type="Proteomes" id="UP000503482">
    <property type="component" value="Chromosome"/>
</dbReference>
<feature type="transmembrane region" description="Helical" evidence="6">
    <location>
        <begin position="370"/>
        <end position="398"/>
    </location>
</feature>
<dbReference type="Gene3D" id="1.20.1740.10">
    <property type="entry name" value="Amino acid/polyamine transporter I"/>
    <property type="match status" value="1"/>
</dbReference>
<accession>A0AAE7BC47</accession>
<feature type="transmembrane region" description="Helical" evidence="6">
    <location>
        <begin position="265"/>
        <end position="289"/>
    </location>
</feature>
<feature type="transmembrane region" description="Helical" evidence="6">
    <location>
        <begin position="145"/>
        <end position="165"/>
    </location>
</feature>
<feature type="transmembrane region" description="Helical" evidence="6">
    <location>
        <begin position="12"/>
        <end position="34"/>
    </location>
</feature>
<dbReference type="PANTHER" id="PTHR42770">
    <property type="entry name" value="AMINO ACID TRANSPORTER-RELATED"/>
    <property type="match status" value="1"/>
</dbReference>
<dbReference type="PIRSF" id="PIRSF006060">
    <property type="entry name" value="AA_transporter"/>
    <property type="match status" value="1"/>
</dbReference>
<gene>
    <name evidence="7" type="ORF">AVENP_2349</name>
</gene>
<dbReference type="AlphaFoldDB" id="A0AAE7BC47"/>
<organism evidence="7 8">
    <name type="scientific">Arcobacter venerupis</name>
    <dbReference type="NCBI Taxonomy" id="1054033"/>
    <lineage>
        <taxon>Bacteria</taxon>
        <taxon>Pseudomonadati</taxon>
        <taxon>Campylobacterota</taxon>
        <taxon>Epsilonproteobacteria</taxon>
        <taxon>Campylobacterales</taxon>
        <taxon>Arcobacteraceae</taxon>
        <taxon>Arcobacter</taxon>
    </lineage>
</organism>
<keyword evidence="4 6" id="KW-1133">Transmembrane helix</keyword>
<evidence type="ECO:0000256" key="1">
    <source>
        <dbReference type="ARBA" id="ARBA00004651"/>
    </source>
</evidence>
<evidence type="ECO:0000313" key="8">
    <source>
        <dbReference type="Proteomes" id="UP000503482"/>
    </source>
</evidence>
<keyword evidence="5 6" id="KW-0472">Membrane</keyword>
<evidence type="ECO:0000256" key="2">
    <source>
        <dbReference type="ARBA" id="ARBA00022475"/>
    </source>
</evidence>
<protein>
    <submittedName>
        <fullName evidence="7">Amino acid transporter</fullName>
    </submittedName>
</protein>
<reference evidence="7 8" key="1">
    <citation type="submission" date="2020-05" db="EMBL/GenBank/DDBJ databases">
        <title>Complete genome sequencing of Campylobacter and Arcobacter type strains.</title>
        <authorList>
            <person name="Miller W.G."/>
            <person name="Yee E."/>
        </authorList>
    </citation>
    <scope>NUCLEOTIDE SEQUENCE [LARGE SCALE GENOMIC DNA]</scope>
    <source>
        <strain evidence="7 8">LMG 26156</strain>
    </source>
</reference>
<name>A0AAE7BC47_9BACT</name>
<feature type="transmembrane region" description="Helical" evidence="6">
    <location>
        <begin position="185"/>
        <end position="204"/>
    </location>
</feature>
<dbReference type="InterPro" id="IPR050367">
    <property type="entry name" value="APC_superfamily"/>
</dbReference>
<dbReference type="GO" id="GO:0005886">
    <property type="term" value="C:plasma membrane"/>
    <property type="evidence" value="ECO:0007669"/>
    <property type="project" value="UniProtKB-SubCell"/>
</dbReference>
<dbReference type="PANTHER" id="PTHR42770:SF13">
    <property type="entry name" value="L-METHIONINE_BRANCHED-CHAIN AMINO ACID EXPORTER YJEH"/>
    <property type="match status" value="1"/>
</dbReference>
<keyword evidence="2" id="KW-1003">Cell membrane</keyword>
<evidence type="ECO:0000256" key="3">
    <source>
        <dbReference type="ARBA" id="ARBA00022692"/>
    </source>
</evidence>
<comment type="subcellular location">
    <subcellularLocation>
        <location evidence="1">Cell membrane</location>
        <topology evidence="1">Multi-pass membrane protein</topology>
    </subcellularLocation>
</comment>
<keyword evidence="8" id="KW-1185">Reference proteome</keyword>
<dbReference type="EMBL" id="CP053840">
    <property type="protein sequence ID" value="QKF67875.1"/>
    <property type="molecule type" value="Genomic_DNA"/>
</dbReference>
<evidence type="ECO:0000256" key="4">
    <source>
        <dbReference type="ARBA" id="ARBA00022989"/>
    </source>
</evidence>
<feature type="transmembrane region" description="Helical" evidence="6">
    <location>
        <begin position="86"/>
        <end position="108"/>
    </location>
</feature>
<evidence type="ECO:0000256" key="6">
    <source>
        <dbReference type="SAM" id="Phobius"/>
    </source>
</evidence>
<dbReference type="Pfam" id="PF13520">
    <property type="entry name" value="AA_permease_2"/>
    <property type="match status" value="1"/>
</dbReference>
<evidence type="ECO:0000313" key="7">
    <source>
        <dbReference type="EMBL" id="QKF67875.1"/>
    </source>
</evidence>
<keyword evidence="3 6" id="KW-0812">Transmembrane</keyword>
<feature type="transmembrane region" description="Helical" evidence="6">
    <location>
        <begin position="310"/>
        <end position="329"/>
    </location>
</feature>
<dbReference type="RefSeq" id="WP_172664301.1">
    <property type="nucleotide sequence ID" value="NZ_CP053840.1"/>
</dbReference>
<dbReference type="KEGG" id="avp:AVENP_2349"/>
<proteinExistence type="predicted"/>